<feature type="domain" description="Glycosyl hydrolase family 13 catalytic" evidence="3">
    <location>
        <begin position="105"/>
        <end position="516"/>
    </location>
</feature>
<sequence length="610" mass="66696">MLRRACRFIEVRDSADSCSPRDAFNDDRATTHSVLLLQTTRHGDRRMKRAPTTAPMATVLSSLGLIAALLPALAAPPAPVDLSPVKEVRGRSALPEGWQHGAFIEVFVRGYQDSDGDGVGDLRGLIGRLDYLRDLGIKGIWLMPITASADHDHGYATTDYRAIDPRYGTLADFDALIREAHRRGIGVVMDYVLNHSAREHALFQSAAADPGSPWRDWFVWSTASLGELKDWDIWGHQPWYLPGEEARVGDAASAPPKPDAPAGTPRYFAVFGPHMPDFNMRNPAVVKYHADSLRFWLNRGLDGFRLDAVPHLIENSAQDWNDQPESRALTGWFTRQIKRYPHRFVVCEATAEPRVYTRDDICGSAFAFGLERAVIDAAKGGDGAPEAVAKVADFFTQAPLTMATMLSNHDIFAGLRAWDQFGGDEARYKLAAATYLLLPGTPFIYYGEEIGQAGVAGLPGDEPLRAPMSWTDDARGFTPGQPFRPVSPNASTHNARAQAADPGSLLNFYKAMLALRNGQPAIARGSYEAPLAQGRVLSFQRAYRGQRVLIVINYGQEAALVTLPTVPAKSTLEALYPARSGDAPHSSPAGARGPVTLSTEPLSVQVFRVR</sequence>
<accession>A0A246J7X0</accession>
<keyword evidence="2" id="KW-0812">Transmembrane</keyword>
<reference evidence="4 5" key="1">
    <citation type="journal article" date="2008" name="Int. J. Syst. Evol. Microbiol.">
        <title>Description of Roseateles aquatilis sp. nov. and Roseateles terrae sp. nov., in the class Betaproteobacteria, and emended description of the genus Roseateles.</title>
        <authorList>
            <person name="Gomila M."/>
            <person name="Bowien B."/>
            <person name="Falsen E."/>
            <person name="Moore E.R."/>
            <person name="Lalucat J."/>
        </authorList>
    </citation>
    <scope>NUCLEOTIDE SEQUENCE [LARGE SCALE GENOMIC DNA]</scope>
    <source>
        <strain evidence="4 5">CCUG 48205</strain>
    </source>
</reference>
<name>A0A246J7X0_9BURK</name>
<dbReference type="InterPro" id="IPR013780">
    <property type="entry name" value="Glyco_hydro_b"/>
</dbReference>
<keyword evidence="2" id="KW-1133">Transmembrane helix</keyword>
<gene>
    <name evidence="4" type="ORF">CDN99_14740</name>
</gene>
<dbReference type="AlphaFoldDB" id="A0A246J7X0"/>
<feature type="transmembrane region" description="Helical" evidence="2">
    <location>
        <begin position="54"/>
        <end position="74"/>
    </location>
</feature>
<dbReference type="PANTHER" id="PTHR10357:SF179">
    <property type="entry name" value="NEUTRAL AND BASIC AMINO ACID TRANSPORT PROTEIN RBAT"/>
    <property type="match status" value="1"/>
</dbReference>
<dbReference type="InterPro" id="IPR017853">
    <property type="entry name" value="GH"/>
</dbReference>
<dbReference type="InterPro" id="IPR045857">
    <property type="entry name" value="O16G_dom_2"/>
</dbReference>
<organism evidence="4 5">
    <name type="scientific">Roseateles aquatilis</name>
    <dbReference type="NCBI Taxonomy" id="431061"/>
    <lineage>
        <taxon>Bacteria</taxon>
        <taxon>Pseudomonadati</taxon>
        <taxon>Pseudomonadota</taxon>
        <taxon>Betaproteobacteria</taxon>
        <taxon>Burkholderiales</taxon>
        <taxon>Sphaerotilaceae</taxon>
        <taxon>Roseateles</taxon>
    </lineage>
</organism>
<evidence type="ECO:0000256" key="1">
    <source>
        <dbReference type="ARBA" id="ARBA00008061"/>
    </source>
</evidence>
<dbReference type="Gene3D" id="2.60.40.1180">
    <property type="entry name" value="Golgi alpha-mannosidase II"/>
    <property type="match status" value="1"/>
</dbReference>
<dbReference type="InterPro" id="IPR006047">
    <property type="entry name" value="GH13_cat_dom"/>
</dbReference>
<dbReference type="SMART" id="SM00642">
    <property type="entry name" value="Aamy"/>
    <property type="match status" value="1"/>
</dbReference>
<proteinExistence type="inferred from homology"/>
<dbReference type="Gene3D" id="3.20.20.80">
    <property type="entry name" value="Glycosidases"/>
    <property type="match status" value="1"/>
</dbReference>
<dbReference type="GO" id="GO:0004556">
    <property type="term" value="F:alpha-amylase activity"/>
    <property type="evidence" value="ECO:0007669"/>
    <property type="project" value="TreeGrafter"/>
</dbReference>
<dbReference type="CDD" id="cd11316">
    <property type="entry name" value="AmyAc_bac2_AmyA"/>
    <property type="match status" value="1"/>
</dbReference>
<dbReference type="Pfam" id="PF00128">
    <property type="entry name" value="Alpha-amylase"/>
    <property type="match status" value="1"/>
</dbReference>
<comment type="caution">
    <text evidence="4">The sequence shown here is derived from an EMBL/GenBank/DDBJ whole genome shotgun (WGS) entry which is preliminary data.</text>
</comment>
<evidence type="ECO:0000259" key="3">
    <source>
        <dbReference type="SMART" id="SM00642"/>
    </source>
</evidence>
<dbReference type="GO" id="GO:0009313">
    <property type="term" value="P:oligosaccharide catabolic process"/>
    <property type="evidence" value="ECO:0007669"/>
    <property type="project" value="TreeGrafter"/>
</dbReference>
<dbReference type="SUPFAM" id="SSF51445">
    <property type="entry name" value="(Trans)glycosidases"/>
    <property type="match status" value="1"/>
</dbReference>
<dbReference type="EMBL" id="NIOF01000006">
    <property type="protein sequence ID" value="OWQ88737.1"/>
    <property type="molecule type" value="Genomic_DNA"/>
</dbReference>
<comment type="similarity">
    <text evidence="1">Belongs to the glycosyl hydrolase 13 family.</text>
</comment>
<evidence type="ECO:0000313" key="5">
    <source>
        <dbReference type="Proteomes" id="UP000197468"/>
    </source>
</evidence>
<dbReference type="Gene3D" id="3.90.400.10">
    <property type="entry name" value="Oligo-1,6-glucosidase, Domain 2"/>
    <property type="match status" value="1"/>
</dbReference>
<evidence type="ECO:0000313" key="4">
    <source>
        <dbReference type="EMBL" id="OWQ88737.1"/>
    </source>
</evidence>
<dbReference type="SUPFAM" id="SSF51011">
    <property type="entry name" value="Glycosyl hydrolase domain"/>
    <property type="match status" value="1"/>
</dbReference>
<keyword evidence="5" id="KW-1185">Reference proteome</keyword>
<evidence type="ECO:0000256" key="2">
    <source>
        <dbReference type="SAM" id="Phobius"/>
    </source>
</evidence>
<dbReference type="PANTHER" id="PTHR10357">
    <property type="entry name" value="ALPHA-AMYLASE FAMILY MEMBER"/>
    <property type="match status" value="1"/>
</dbReference>
<protein>
    <recommendedName>
        <fullName evidence="3">Glycosyl hydrolase family 13 catalytic domain-containing protein</fullName>
    </recommendedName>
</protein>
<keyword evidence="2" id="KW-0472">Membrane</keyword>
<dbReference type="Proteomes" id="UP000197468">
    <property type="component" value="Unassembled WGS sequence"/>
</dbReference>